<dbReference type="AlphaFoldDB" id="A0AA39R9G3"/>
<dbReference type="PROSITE" id="PS50103">
    <property type="entry name" value="ZF_C3H1"/>
    <property type="match status" value="1"/>
</dbReference>
<keyword evidence="1" id="KW-0863">Zinc-finger</keyword>
<dbReference type="Proteomes" id="UP001166286">
    <property type="component" value="Unassembled WGS sequence"/>
</dbReference>
<feature type="compositionally biased region" description="Basic and acidic residues" evidence="2">
    <location>
        <begin position="233"/>
        <end position="243"/>
    </location>
</feature>
<protein>
    <recommendedName>
        <fullName evidence="3">C3H1-type domain-containing protein</fullName>
    </recommendedName>
</protein>
<dbReference type="EMBL" id="JAFEKC020000001">
    <property type="protein sequence ID" value="KAK0517402.1"/>
    <property type="molecule type" value="Genomic_DNA"/>
</dbReference>
<feature type="compositionally biased region" description="Polar residues" evidence="2">
    <location>
        <begin position="285"/>
        <end position="302"/>
    </location>
</feature>
<gene>
    <name evidence="4" type="ORF">JMJ35_000557</name>
</gene>
<feature type="compositionally biased region" description="Basic and acidic residues" evidence="2">
    <location>
        <begin position="262"/>
        <end position="281"/>
    </location>
</feature>
<feature type="domain" description="C3H1-type" evidence="3">
    <location>
        <begin position="173"/>
        <end position="202"/>
    </location>
</feature>
<evidence type="ECO:0000313" key="4">
    <source>
        <dbReference type="EMBL" id="KAK0517402.1"/>
    </source>
</evidence>
<evidence type="ECO:0000259" key="3">
    <source>
        <dbReference type="PROSITE" id="PS50103"/>
    </source>
</evidence>
<accession>A0AA39R9G3</accession>
<evidence type="ECO:0000256" key="2">
    <source>
        <dbReference type="SAM" id="MobiDB-lite"/>
    </source>
</evidence>
<feature type="zinc finger region" description="C3H1-type" evidence="1">
    <location>
        <begin position="173"/>
        <end position="202"/>
    </location>
</feature>
<feature type="compositionally biased region" description="Low complexity" evidence="2">
    <location>
        <begin position="398"/>
        <end position="409"/>
    </location>
</feature>
<organism evidence="4 5">
    <name type="scientific">Cladonia borealis</name>
    <dbReference type="NCBI Taxonomy" id="184061"/>
    <lineage>
        <taxon>Eukaryota</taxon>
        <taxon>Fungi</taxon>
        <taxon>Dikarya</taxon>
        <taxon>Ascomycota</taxon>
        <taxon>Pezizomycotina</taxon>
        <taxon>Lecanoromycetes</taxon>
        <taxon>OSLEUM clade</taxon>
        <taxon>Lecanoromycetidae</taxon>
        <taxon>Lecanorales</taxon>
        <taxon>Lecanorineae</taxon>
        <taxon>Cladoniaceae</taxon>
        <taxon>Cladonia</taxon>
    </lineage>
</organism>
<dbReference type="InterPro" id="IPR000571">
    <property type="entry name" value="Znf_CCCH"/>
</dbReference>
<keyword evidence="1" id="KW-0479">Metal-binding</keyword>
<feature type="region of interest" description="Disordered" evidence="2">
    <location>
        <begin position="384"/>
        <end position="416"/>
    </location>
</feature>
<sequence>MEHTLNSLGVTSGGYPGISSDVSAISFQSQVLTSMVNGKQMYTIEYQQDEVGQQGSRTSQVLSLVMLCRELGINHLTYSKDDGTTGMAGFSSFLGFKRCVCTNTTDSLKCCIVIPSAQGLAHDVPPYALNDRAQGARRAGANVMPGVSNEDDPSMRTCRLGTVDMLQKKPCPRDKKVYCTHWLSKGNCAYMQQGCIYKHEIPRDLESWGSLGFQTIPGWLQAKSPAWIDQHLRKSPDLPKDSAVEESTMTRWSRPQINPLRNLKEDKRDRQPAHTKLKMDADLGLSQNTRYPSSIEEPSSTDMLVRPHNKRFHQSSFSEVARKEARHDCDGWGHTRYSTAPRYQKDSFIGHAKGGAIESSRFPSADSIDDPGCHASCASRDYRENSCEPSDQPLPQWSAASTTSTSGASYGNAHGEDPLLQASQFLRDWQIETSDVVWGSYPSHESYPPKRRHHWKDSYPPGER</sequence>
<feature type="region of interest" description="Disordered" evidence="2">
    <location>
        <begin position="233"/>
        <end position="306"/>
    </location>
</feature>
<feature type="compositionally biased region" description="Polar residues" evidence="2">
    <location>
        <begin position="245"/>
        <end position="256"/>
    </location>
</feature>
<dbReference type="GO" id="GO:0008270">
    <property type="term" value="F:zinc ion binding"/>
    <property type="evidence" value="ECO:0007669"/>
    <property type="project" value="UniProtKB-KW"/>
</dbReference>
<reference evidence="4" key="1">
    <citation type="submission" date="2023-03" db="EMBL/GenBank/DDBJ databases">
        <title>Complete genome of Cladonia borealis.</title>
        <authorList>
            <person name="Park H."/>
        </authorList>
    </citation>
    <scope>NUCLEOTIDE SEQUENCE</scope>
    <source>
        <strain evidence="4">ANT050790</strain>
    </source>
</reference>
<keyword evidence="1" id="KW-0862">Zinc</keyword>
<feature type="region of interest" description="Disordered" evidence="2">
    <location>
        <begin position="440"/>
        <end position="464"/>
    </location>
</feature>
<proteinExistence type="predicted"/>
<name>A0AA39R9G3_9LECA</name>
<evidence type="ECO:0000256" key="1">
    <source>
        <dbReference type="PROSITE-ProRule" id="PRU00723"/>
    </source>
</evidence>
<keyword evidence="5" id="KW-1185">Reference proteome</keyword>
<evidence type="ECO:0000313" key="5">
    <source>
        <dbReference type="Proteomes" id="UP001166286"/>
    </source>
</evidence>
<comment type="caution">
    <text evidence="4">The sequence shown here is derived from an EMBL/GenBank/DDBJ whole genome shotgun (WGS) entry which is preliminary data.</text>
</comment>